<dbReference type="AlphaFoldDB" id="A0AAD9NJ96"/>
<feature type="region of interest" description="Disordered" evidence="2">
    <location>
        <begin position="119"/>
        <end position="161"/>
    </location>
</feature>
<dbReference type="Proteomes" id="UP001209878">
    <property type="component" value="Unassembled WGS sequence"/>
</dbReference>
<dbReference type="InterPro" id="IPR001199">
    <property type="entry name" value="Cyt_B5-like_heme/steroid-bd"/>
</dbReference>
<evidence type="ECO:0000256" key="2">
    <source>
        <dbReference type="SAM" id="MobiDB-lite"/>
    </source>
</evidence>
<accession>A0AAD9NJ96</accession>
<dbReference type="GO" id="GO:0005783">
    <property type="term" value="C:endoplasmic reticulum"/>
    <property type="evidence" value="ECO:0007669"/>
    <property type="project" value="TreeGrafter"/>
</dbReference>
<feature type="domain" description="Cytochrome b5 heme-binding" evidence="3">
    <location>
        <begin position="26"/>
        <end position="123"/>
    </location>
</feature>
<proteinExistence type="inferred from homology"/>
<dbReference type="PANTHER" id="PTHR10281">
    <property type="entry name" value="MEMBRANE-ASSOCIATED PROGESTERONE RECEPTOR COMPONENT-RELATED"/>
    <property type="match status" value="1"/>
</dbReference>
<dbReference type="Pfam" id="PF00173">
    <property type="entry name" value="Cyt-b5"/>
    <property type="match status" value="1"/>
</dbReference>
<comment type="caution">
    <text evidence="4">The sequence shown here is derived from an EMBL/GenBank/DDBJ whole genome shotgun (WGS) entry which is preliminary data.</text>
</comment>
<evidence type="ECO:0000313" key="4">
    <source>
        <dbReference type="EMBL" id="KAK2172090.1"/>
    </source>
</evidence>
<dbReference type="PANTHER" id="PTHR10281:SF106">
    <property type="entry name" value="IP06960P-RELATED"/>
    <property type="match status" value="1"/>
</dbReference>
<dbReference type="FunFam" id="3.10.120.10:FF:000003">
    <property type="entry name" value="membrane-associated progesterone receptor component 1"/>
    <property type="match status" value="1"/>
</dbReference>
<reference evidence="4" key="1">
    <citation type="journal article" date="2023" name="Mol. Biol. Evol.">
        <title>Third-Generation Sequencing Reveals the Adaptive Role of the Epigenome in Three Deep-Sea Polychaetes.</title>
        <authorList>
            <person name="Perez M."/>
            <person name="Aroh O."/>
            <person name="Sun Y."/>
            <person name="Lan Y."/>
            <person name="Juniper S.K."/>
            <person name="Young C.R."/>
            <person name="Angers B."/>
            <person name="Qian P.Y."/>
        </authorList>
    </citation>
    <scope>NUCLEOTIDE SEQUENCE</scope>
    <source>
        <strain evidence="4">R07B-5</strain>
    </source>
</reference>
<dbReference type="GO" id="GO:0016020">
    <property type="term" value="C:membrane"/>
    <property type="evidence" value="ECO:0007669"/>
    <property type="project" value="TreeGrafter"/>
</dbReference>
<name>A0AAD9NJ96_RIDPI</name>
<feature type="compositionally biased region" description="Basic and acidic residues" evidence="2">
    <location>
        <begin position="134"/>
        <end position="149"/>
    </location>
</feature>
<dbReference type="SMART" id="SM01117">
    <property type="entry name" value="Cyt-b5"/>
    <property type="match status" value="1"/>
</dbReference>
<dbReference type="Gene3D" id="3.10.120.10">
    <property type="entry name" value="Cytochrome b5-like heme/steroid binding domain"/>
    <property type="match status" value="1"/>
</dbReference>
<comment type="similarity">
    <text evidence="1">Belongs to the cytochrome b5 family. MAPR subfamily.</text>
</comment>
<evidence type="ECO:0000256" key="1">
    <source>
        <dbReference type="ARBA" id="ARBA00038357"/>
    </source>
</evidence>
<dbReference type="SUPFAM" id="SSF55856">
    <property type="entry name" value="Cytochrome b5-like heme/steroid binding domain"/>
    <property type="match status" value="1"/>
</dbReference>
<dbReference type="EMBL" id="JAODUO010000994">
    <property type="protein sequence ID" value="KAK2172090.1"/>
    <property type="molecule type" value="Genomic_DNA"/>
</dbReference>
<dbReference type="InterPro" id="IPR036400">
    <property type="entry name" value="Cyt_B5-like_heme/steroid_sf"/>
</dbReference>
<gene>
    <name evidence="4" type="ORF">NP493_994g02028</name>
</gene>
<organism evidence="4 5">
    <name type="scientific">Ridgeia piscesae</name>
    <name type="common">Tubeworm</name>
    <dbReference type="NCBI Taxonomy" id="27915"/>
    <lineage>
        <taxon>Eukaryota</taxon>
        <taxon>Metazoa</taxon>
        <taxon>Spiralia</taxon>
        <taxon>Lophotrochozoa</taxon>
        <taxon>Annelida</taxon>
        <taxon>Polychaeta</taxon>
        <taxon>Sedentaria</taxon>
        <taxon>Canalipalpata</taxon>
        <taxon>Sabellida</taxon>
        <taxon>Siboglinidae</taxon>
        <taxon>Ridgeia</taxon>
    </lineage>
</organism>
<evidence type="ECO:0000259" key="3">
    <source>
        <dbReference type="SMART" id="SM01117"/>
    </source>
</evidence>
<dbReference type="InterPro" id="IPR050577">
    <property type="entry name" value="MAPR/NEUFC/NENF-like"/>
</dbReference>
<sequence length="175" mass="19037">MAAPPFPPTSAGDAPEVVLIPPSRQYTLEELKQNDGTGPDGTILVGLNGKVYDVTAGKNFYGSGGPYAVFAGRDATIGLATFNMAKMKKETSGESVLSEKHQRNVRHWEKLFGEKYKLVGTLKKPPPPPPSTSEPKKAKPPAKTEEPKQSRTSSKVFEPAEEIMRKKKSKLCILL</sequence>
<evidence type="ECO:0000313" key="5">
    <source>
        <dbReference type="Proteomes" id="UP001209878"/>
    </source>
</evidence>
<keyword evidence="5" id="KW-1185">Reference proteome</keyword>
<protein>
    <recommendedName>
        <fullName evidence="3">Cytochrome b5 heme-binding domain-containing protein</fullName>
    </recommendedName>
</protein>